<dbReference type="InterPro" id="IPR026906">
    <property type="entry name" value="LRR_5"/>
</dbReference>
<keyword evidence="2" id="KW-0732">Signal</keyword>
<dbReference type="Pfam" id="PF13306">
    <property type="entry name" value="LRR_5"/>
    <property type="match status" value="2"/>
</dbReference>
<dbReference type="InterPro" id="IPR003591">
    <property type="entry name" value="Leu-rich_rpt_typical-subtyp"/>
</dbReference>
<dbReference type="PROSITE" id="PS51450">
    <property type="entry name" value="LRR"/>
    <property type="match status" value="3"/>
</dbReference>
<feature type="non-terminal residue" evidence="6">
    <location>
        <position position="1"/>
    </location>
</feature>
<accession>A0AA88Y9P8</accession>
<feature type="compositionally biased region" description="Low complexity" evidence="5">
    <location>
        <begin position="353"/>
        <end position="364"/>
    </location>
</feature>
<gene>
    <name evidence="6" type="ORF">FSP39_016351</name>
</gene>
<keyword evidence="4" id="KW-0175">Coiled coil</keyword>
<dbReference type="Proteomes" id="UP001186944">
    <property type="component" value="Unassembled WGS sequence"/>
</dbReference>
<evidence type="ECO:0000313" key="6">
    <source>
        <dbReference type="EMBL" id="KAK3095585.1"/>
    </source>
</evidence>
<dbReference type="AlphaFoldDB" id="A0AA88Y9P8"/>
<dbReference type="PANTHER" id="PTHR24373:SF275">
    <property type="entry name" value="TIR DOMAIN-CONTAINING PROTEIN"/>
    <property type="match status" value="1"/>
</dbReference>
<comment type="caution">
    <text evidence="6">The sequence shown here is derived from an EMBL/GenBank/DDBJ whole genome shotgun (WGS) entry which is preliminary data.</text>
</comment>
<reference evidence="6" key="1">
    <citation type="submission" date="2019-08" db="EMBL/GenBank/DDBJ databases">
        <title>The improved chromosome-level genome for the pearl oyster Pinctada fucata martensii using PacBio sequencing and Hi-C.</title>
        <authorList>
            <person name="Zheng Z."/>
        </authorList>
    </citation>
    <scope>NUCLEOTIDE SEQUENCE</scope>
    <source>
        <strain evidence="6">ZZ-2019</strain>
        <tissue evidence="6">Adductor muscle</tissue>
    </source>
</reference>
<keyword evidence="7" id="KW-1185">Reference proteome</keyword>
<evidence type="ECO:0000256" key="2">
    <source>
        <dbReference type="ARBA" id="ARBA00022729"/>
    </source>
</evidence>
<dbReference type="Pfam" id="PF13855">
    <property type="entry name" value="LRR_8"/>
    <property type="match status" value="2"/>
</dbReference>
<dbReference type="PANTHER" id="PTHR24373">
    <property type="entry name" value="SLIT RELATED LEUCINE-RICH REPEAT NEURONAL PROTEIN"/>
    <property type="match status" value="1"/>
</dbReference>
<feature type="compositionally biased region" description="Polar residues" evidence="5">
    <location>
        <begin position="300"/>
        <end position="313"/>
    </location>
</feature>
<dbReference type="InterPro" id="IPR032675">
    <property type="entry name" value="LRR_dom_sf"/>
</dbReference>
<evidence type="ECO:0000256" key="1">
    <source>
        <dbReference type="ARBA" id="ARBA00022614"/>
    </source>
</evidence>
<dbReference type="SUPFAM" id="SSF52058">
    <property type="entry name" value="L domain-like"/>
    <property type="match status" value="2"/>
</dbReference>
<feature type="coiled-coil region" evidence="4">
    <location>
        <begin position="11"/>
        <end position="42"/>
    </location>
</feature>
<organism evidence="6 7">
    <name type="scientific">Pinctada imbricata</name>
    <name type="common">Atlantic pearl-oyster</name>
    <name type="synonym">Pinctada martensii</name>
    <dbReference type="NCBI Taxonomy" id="66713"/>
    <lineage>
        <taxon>Eukaryota</taxon>
        <taxon>Metazoa</taxon>
        <taxon>Spiralia</taxon>
        <taxon>Lophotrochozoa</taxon>
        <taxon>Mollusca</taxon>
        <taxon>Bivalvia</taxon>
        <taxon>Autobranchia</taxon>
        <taxon>Pteriomorphia</taxon>
        <taxon>Pterioida</taxon>
        <taxon>Pterioidea</taxon>
        <taxon>Pteriidae</taxon>
        <taxon>Pinctada</taxon>
    </lineage>
</organism>
<keyword evidence="3" id="KW-0677">Repeat</keyword>
<evidence type="ECO:0000256" key="5">
    <source>
        <dbReference type="SAM" id="MobiDB-lite"/>
    </source>
</evidence>
<feature type="compositionally biased region" description="Polar residues" evidence="5">
    <location>
        <begin position="321"/>
        <end position="335"/>
    </location>
</feature>
<proteinExistence type="predicted"/>
<dbReference type="EMBL" id="VSWD01000008">
    <property type="protein sequence ID" value="KAK3095585.1"/>
    <property type="molecule type" value="Genomic_DNA"/>
</dbReference>
<protein>
    <submittedName>
        <fullName evidence="6">Uncharacterized protein</fullName>
    </submittedName>
</protein>
<sequence length="1140" mass="130020">QNAARIRQAVKDEQNRQLQKMAADVQDQLEKEKQERIRHLENQYHNSLKSIGQGHKEALQQIDVEEERYFMQLEDNKRADARFKTAIERERREKMFQEHEQKYHIVARQAALEVEKERATQIASLPAPPPDPLLHLESNSRRPVKMTDIDNFTTTHYHLREDYTVDKADPTIQVDGKLAAEDEQIRIDEKHKELIRLKNDRQTRAVVRHNAALEKELLSHDYGRILHDLSDLQRADRDQRQKFVANIPKQVFEPPHRRLEDKEERQKDLEEAFEDMYMADTNYLGDLSLALDPHPPADSSAITESPDISTHTEGTPLREPTLNNIPSVLRDTTNLPKEGEITLQKKPGDSTETDSSSEPSPMSSAYTVSRKAAHVLEQHQPHQLSTIQSGITDEPDMTLVTLSSTHDASQLGEITHRSEDSTASDSILSFEQHERSMLSTPDQEFMDSFDAPRDTTHIMRVFLLICICITYNYVTCADPCPVPRGVRCNCESGPPGKGRIINCRDGRFRSIPAFLPSNEVFYELTFSNSFDPMAGNCVSCNRINTIPANAFSGIKFQALDISRNPMKEVSDSAFNGLESVLTNIIIEGDKVMAPPYNAFSRLQNLRSLSLRRFAQGVIRRDNTNVDPLINLETLEMKQMDVEEIKPDAFVNRLPSLKKLVLEYLPMKFFPTEGLKALRMLEHLSAIYVDLTTVPTGAFQNFTNLKELILSHNKISKLEPDCFNGIQDTLEYLGLQLNALTTARVQELAGYRWSKLEQLNLGHNSMVDIPRGLFYNMRKLAYLQLDSNRISRINQHDFQGLQNLIFLDLSYNKLEGIDQGTFMNTPILRELDLRGENTLTRARVFNLDAYSLMGLSQSLEKLVLTDSVLDEQKLWSALKRLKNVVVLELGGTGLTDIPDLQFIYNKKLKYLMLENNNLTSISQMKLAGLEDTVVNINLQRNKVQQIEKCAFGQLKALQTLYLGGNPLKCDCSALWLHEWIEEQKAKDPFIEILTNANCDDGKALTSLTKQNLCPYDVVDDTCIEYSEITTPYTDPTTTAPIITAAPPVTGKNFRFRQIIEQANSVEIYWSFESPHEVDTLVMEHQNMEKQFLVAQDLPHGALSFKATGLERNSRHLFCLKVNYRNIAKKDIRPCVMVNTLF</sequence>
<name>A0AA88Y9P8_PINIB</name>
<dbReference type="SMART" id="SM00365">
    <property type="entry name" value="LRR_SD22"/>
    <property type="match status" value="5"/>
</dbReference>
<evidence type="ECO:0000256" key="4">
    <source>
        <dbReference type="SAM" id="Coils"/>
    </source>
</evidence>
<dbReference type="SMART" id="SM00369">
    <property type="entry name" value="LRR_TYP"/>
    <property type="match status" value="8"/>
</dbReference>
<feature type="region of interest" description="Disordered" evidence="5">
    <location>
        <begin position="288"/>
        <end position="369"/>
    </location>
</feature>
<dbReference type="InterPro" id="IPR001611">
    <property type="entry name" value="Leu-rich_rpt"/>
</dbReference>
<dbReference type="InterPro" id="IPR050328">
    <property type="entry name" value="Dev_Immune_Receptor"/>
</dbReference>
<keyword evidence="1" id="KW-0433">Leucine-rich repeat</keyword>
<evidence type="ECO:0000313" key="7">
    <source>
        <dbReference type="Proteomes" id="UP001186944"/>
    </source>
</evidence>
<dbReference type="Gene3D" id="3.80.10.10">
    <property type="entry name" value="Ribonuclease Inhibitor"/>
    <property type="match status" value="3"/>
</dbReference>
<evidence type="ECO:0000256" key="3">
    <source>
        <dbReference type="ARBA" id="ARBA00022737"/>
    </source>
</evidence>